<feature type="transmembrane region" description="Helical" evidence="8">
    <location>
        <begin position="47"/>
        <end position="69"/>
    </location>
</feature>
<dbReference type="EC" id="2.4.-.-" evidence="9"/>
<organism evidence="9">
    <name type="scientific">Streptantibioticus silvisoli</name>
    <dbReference type="NCBI Taxonomy" id="2705255"/>
    <lineage>
        <taxon>Bacteria</taxon>
        <taxon>Bacillati</taxon>
        <taxon>Actinomycetota</taxon>
        <taxon>Actinomycetes</taxon>
        <taxon>Kitasatosporales</taxon>
        <taxon>Streptomycetaceae</taxon>
        <taxon>Streptantibioticus</taxon>
    </lineage>
</organism>
<keyword evidence="6 8" id="KW-1133">Transmembrane helix</keyword>
<evidence type="ECO:0000256" key="6">
    <source>
        <dbReference type="ARBA" id="ARBA00022989"/>
    </source>
</evidence>
<keyword evidence="7 8" id="KW-0472">Membrane</keyword>
<evidence type="ECO:0000256" key="5">
    <source>
        <dbReference type="ARBA" id="ARBA00022692"/>
    </source>
</evidence>
<proteinExistence type="predicted"/>
<feature type="transmembrane region" description="Helical" evidence="8">
    <location>
        <begin position="126"/>
        <end position="142"/>
    </location>
</feature>
<evidence type="ECO:0000256" key="2">
    <source>
        <dbReference type="ARBA" id="ARBA00022475"/>
    </source>
</evidence>
<evidence type="ECO:0000256" key="3">
    <source>
        <dbReference type="ARBA" id="ARBA00022676"/>
    </source>
</evidence>
<dbReference type="RefSeq" id="WP_271314136.1">
    <property type="nucleotide sequence ID" value="NZ_JABXJJ020000001.1"/>
</dbReference>
<keyword evidence="2" id="KW-1003">Cell membrane</keyword>
<evidence type="ECO:0000256" key="1">
    <source>
        <dbReference type="ARBA" id="ARBA00004651"/>
    </source>
</evidence>
<sequence>MRWAGPVASGLVASAFGLWRLTGAGMWRDEAVTYYVAQRSVSQLWRLTGHVDAVHGCYYLLIHLVFAVFGPSVPALRLPSVLAGAGTAALIAAVGGRLATRRAGLFAGVFWAVLPQVSRYLQEGRSYALVSLCTVAGAYFLVRRRWAAFALALALACALNLLAVLGLAAFGVTILLRRLQRDADRRATVRAVSALTAAALAGAVPVALRSRGERAAMISWIPRPTPRTCVHLVTMMSGSRRVVLPVLLVAAVGCLSLLARPAREGVRGDRDDRHRERDGRDHRGRERQLVALALPLAVLPPSLLVGYSLIAAPAFMPRYVLYAFAGAALLTGLGLDTLVRATGVLLERAAGRRPGRIGSAGADGGRAGAGGGPHRVARWAGGSPGLVAGCAALAVVAASGWHAQLTIRRADGHGDPLLRMARVVQDNAKPGDGVLFLPAESRYAELAYPGCFRRTTDLVPGATPAQAAGLVVDDYPPAELAARLSGHRRVWVVRSYSASDDEPDSYALLRADGYHRTRSWAVWTTRVVQLWVE</sequence>
<evidence type="ECO:0000256" key="8">
    <source>
        <dbReference type="SAM" id="Phobius"/>
    </source>
</evidence>
<keyword evidence="4 9" id="KW-0808">Transferase</keyword>
<gene>
    <name evidence="9" type="ORF">POF50_000990</name>
</gene>
<evidence type="ECO:0000256" key="4">
    <source>
        <dbReference type="ARBA" id="ARBA00022679"/>
    </source>
</evidence>
<dbReference type="GO" id="GO:0016763">
    <property type="term" value="F:pentosyltransferase activity"/>
    <property type="evidence" value="ECO:0007669"/>
    <property type="project" value="TreeGrafter"/>
</dbReference>
<evidence type="ECO:0000256" key="7">
    <source>
        <dbReference type="ARBA" id="ARBA00023136"/>
    </source>
</evidence>
<name>A0AA90GTT8_9ACTN</name>
<dbReference type="InterPro" id="IPR050297">
    <property type="entry name" value="LipidA_mod_glycosyltrf_83"/>
</dbReference>
<comment type="caution">
    <text evidence="9">The sequence shown here is derived from an EMBL/GenBank/DDBJ whole genome shotgun (WGS) entry which is preliminary data.</text>
</comment>
<dbReference type="PANTHER" id="PTHR33908:SF3">
    <property type="entry name" value="UNDECAPRENYL PHOSPHATE-ALPHA-4-AMINO-4-DEOXY-L-ARABINOSE ARABINOSYL TRANSFERASE"/>
    <property type="match status" value="1"/>
</dbReference>
<dbReference type="GO" id="GO:0009103">
    <property type="term" value="P:lipopolysaccharide biosynthetic process"/>
    <property type="evidence" value="ECO:0007669"/>
    <property type="project" value="UniProtKB-ARBA"/>
</dbReference>
<feature type="transmembrane region" description="Helical" evidence="8">
    <location>
        <begin position="321"/>
        <end position="346"/>
    </location>
</feature>
<dbReference type="PANTHER" id="PTHR33908">
    <property type="entry name" value="MANNOSYLTRANSFERASE YKCB-RELATED"/>
    <property type="match status" value="1"/>
</dbReference>
<keyword evidence="5 8" id="KW-0812">Transmembrane</keyword>
<feature type="transmembrane region" description="Helical" evidence="8">
    <location>
        <begin position="148"/>
        <end position="176"/>
    </location>
</feature>
<reference evidence="9" key="1">
    <citation type="submission" date="2023-05" db="EMBL/GenBank/DDBJ databases">
        <title>Streptantibioticus silvisoli sp. nov., acidotolerant actinomycetes 1 from pine litter.</title>
        <authorList>
            <person name="Swiecimska M."/>
            <person name="Golinska P."/>
            <person name="Sangal V."/>
            <person name="Wachnowicz B."/>
            <person name="Goodfellow M."/>
        </authorList>
    </citation>
    <scope>NUCLEOTIDE SEQUENCE</scope>
    <source>
        <strain evidence="9">SL13</strain>
    </source>
</reference>
<feature type="transmembrane region" description="Helical" evidence="8">
    <location>
        <begin position="188"/>
        <end position="208"/>
    </location>
</feature>
<comment type="subcellular location">
    <subcellularLocation>
        <location evidence="1">Cell membrane</location>
        <topology evidence="1">Multi-pass membrane protein</topology>
    </subcellularLocation>
</comment>
<feature type="transmembrane region" description="Helical" evidence="8">
    <location>
        <begin position="242"/>
        <end position="259"/>
    </location>
</feature>
<protein>
    <submittedName>
        <fullName evidence="9">Glycosyltransferase family 39 protein</fullName>
        <ecNumber evidence="9">2.4.-.-</ecNumber>
    </submittedName>
</protein>
<dbReference type="GO" id="GO:0005886">
    <property type="term" value="C:plasma membrane"/>
    <property type="evidence" value="ECO:0007669"/>
    <property type="project" value="UniProtKB-SubCell"/>
</dbReference>
<keyword evidence="3 9" id="KW-0328">Glycosyltransferase</keyword>
<evidence type="ECO:0000313" key="9">
    <source>
        <dbReference type="EMBL" id="MDI5967938.1"/>
    </source>
</evidence>
<dbReference type="GO" id="GO:0010041">
    <property type="term" value="P:response to iron(III) ion"/>
    <property type="evidence" value="ECO:0007669"/>
    <property type="project" value="TreeGrafter"/>
</dbReference>
<feature type="transmembrane region" description="Helical" evidence="8">
    <location>
        <begin position="289"/>
        <end position="315"/>
    </location>
</feature>
<accession>A0AA90GTT8</accession>
<feature type="transmembrane region" description="Helical" evidence="8">
    <location>
        <begin position="81"/>
        <end position="99"/>
    </location>
</feature>
<dbReference type="EMBL" id="JABXJJ020000001">
    <property type="protein sequence ID" value="MDI5967938.1"/>
    <property type="molecule type" value="Genomic_DNA"/>
</dbReference>
<dbReference type="AlphaFoldDB" id="A0AA90GTT8"/>